<dbReference type="AlphaFoldDB" id="A0AAW9PU37"/>
<dbReference type="GO" id="GO:0006355">
    <property type="term" value="P:regulation of DNA-templated transcription"/>
    <property type="evidence" value="ECO:0007669"/>
    <property type="project" value="InterPro"/>
</dbReference>
<evidence type="ECO:0000313" key="1">
    <source>
        <dbReference type="EMBL" id="MEE3718839.1"/>
    </source>
</evidence>
<accession>A0AAW9PU37</accession>
<dbReference type="InterPro" id="IPR010985">
    <property type="entry name" value="Ribbon_hlx_hlx"/>
</dbReference>
<dbReference type="InterPro" id="IPR038296">
    <property type="entry name" value="ParD_sf"/>
</dbReference>
<name>A0AAW9PU37_9CYAN</name>
<dbReference type="Gene3D" id="6.10.10.120">
    <property type="entry name" value="Antitoxin ParD1-like"/>
    <property type="match status" value="1"/>
</dbReference>
<proteinExistence type="predicted"/>
<dbReference type="RefSeq" id="WP_330485275.1">
    <property type="nucleotide sequence ID" value="NZ_JAZBJZ010000096.1"/>
</dbReference>
<protein>
    <submittedName>
        <fullName evidence="1">Uncharacterized protein</fullName>
    </submittedName>
</protein>
<dbReference type="EMBL" id="JAZBJZ010000096">
    <property type="protein sequence ID" value="MEE3718839.1"/>
    <property type="molecule type" value="Genomic_DNA"/>
</dbReference>
<dbReference type="Proteomes" id="UP001333818">
    <property type="component" value="Unassembled WGS sequence"/>
</dbReference>
<keyword evidence="2" id="KW-1185">Reference proteome</keyword>
<dbReference type="SUPFAM" id="SSF47598">
    <property type="entry name" value="Ribbon-helix-helix"/>
    <property type="match status" value="1"/>
</dbReference>
<organism evidence="1 2">
    <name type="scientific">Tumidithrix elongata BACA0141</name>
    <dbReference type="NCBI Taxonomy" id="2716417"/>
    <lineage>
        <taxon>Bacteria</taxon>
        <taxon>Bacillati</taxon>
        <taxon>Cyanobacteriota</taxon>
        <taxon>Cyanophyceae</taxon>
        <taxon>Pseudanabaenales</taxon>
        <taxon>Pseudanabaenaceae</taxon>
        <taxon>Tumidithrix</taxon>
        <taxon>Tumidithrix elongata</taxon>
    </lineage>
</organism>
<gene>
    <name evidence="1" type="ORF">V2H45_19015</name>
</gene>
<comment type="caution">
    <text evidence="1">The sequence shown here is derived from an EMBL/GenBank/DDBJ whole genome shotgun (WGS) entry which is preliminary data.</text>
</comment>
<evidence type="ECO:0000313" key="2">
    <source>
        <dbReference type="Proteomes" id="UP001333818"/>
    </source>
</evidence>
<sequence length="78" mass="8947">MTSLTITLPEAAKAYIDRQISNGAYSSADEFLTALIEQDRERQAKQKVNALLRSTLQKDRAISATDEWWKQQRQYLTA</sequence>
<reference evidence="1" key="1">
    <citation type="submission" date="2024-01" db="EMBL/GenBank/DDBJ databases">
        <title>Bank of Algae and Cyanobacteria of the Azores (BACA) strain genomes.</title>
        <authorList>
            <person name="Luz R."/>
            <person name="Cordeiro R."/>
            <person name="Fonseca A."/>
            <person name="Goncalves V."/>
        </authorList>
    </citation>
    <scope>NUCLEOTIDE SEQUENCE</scope>
    <source>
        <strain evidence="1">BACA0141</strain>
    </source>
</reference>